<evidence type="ECO:0000313" key="1">
    <source>
        <dbReference type="EMBL" id="KKO19337.1"/>
    </source>
</evidence>
<dbReference type="AlphaFoldDB" id="A0A0M2UU35"/>
<reference evidence="1 2" key="1">
    <citation type="journal article" date="2013" name="BMC Microbiol.">
        <title>Identification of the type II cytochrome c maturation pathway in anammox bacteria by comparative genomics.</title>
        <authorList>
            <person name="Ferousi C."/>
            <person name="Speth D.R."/>
            <person name="Reimann J."/>
            <person name="Op den Camp H.J."/>
            <person name="Allen J.W."/>
            <person name="Keltjens J.T."/>
            <person name="Jetten M.S."/>
        </authorList>
    </citation>
    <scope>NUCLEOTIDE SEQUENCE [LARGE SCALE GENOMIC DNA]</scope>
    <source>
        <strain evidence="1">RU1</strain>
    </source>
</reference>
<dbReference type="Proteomes" id="UP000034954">
    <property type="component" value="Unassembled WGS sequence"/>
</dbReference>
<sequence>MKPTLITGISGVGKTSVVGELWCRGFQCIDMDEPGWSSMDAEGHLHWNMDCLEQAMTEAGTNRLFVSGCAEEQADLYDRFGSIILLSAPRDIMTERIRSRSNNAFGQTPAEMARILTDLEQIEPLLRERYTHEIKTTVPVKDVVDRILGLNCPTSSCTRRRASRA</sequence>
<dbReference type="EMBL" id="LAQJ01000200">
    <property type="protein sequence ID" value="KKO19337.1"/>
    <property type="molecule type" value="Genomic_DNA"/>
</dbReference>
<protein>
    <recommendedName>
        <fullName evidence="3">Shikimate kinase</fullName>
    </recommendedName>
</protein>
<accession>A0A0M2UU35</accession>
<gene>
    <name evidence="1" type="ORF">BROFUL_01952</name>
</gene>
<dbReference type="InterPro" id="IPR027417">
    <property type="entry name" value="P-loop_NTPase"/>
</dbReference>
<evidence type="ECO:0008006" key="3">
    <source>
        <dbReference type="Google" id="ProtNLM"/>
    </source>
</evidence>
<evidence type="ECO:0000313" key="2">
    <source>
        <dbReference type="Proteomes" id="UP000034954"/>
    </source>
</evidence>
<dbReference type="Pfam" id="PF13238">
    <property type="entry name" value="AAA_18"/>
    <property type="match status" value="1"/>
</dbReference>
<dbReference type="SUPFAM" id="SSF52540">
    <property type="entry name" value="P-loop containing nucleoside triphosphate hydrolases"/>
    <property type="match status" value="1"/>
</dbReference>
<keyword evidence="2" id="KW-1185">Reference proteome</keyword>
<dbReference type="Gene3D" id="3.40.50.300">
    <property type="entry name" value="P-loop containing nucleotide triphosphate hydrolases"/>
    <property type="match status" value="1"/>
</dbReference>
<proteinExistence type="predicted"/>
<comment type="caution">
    <text evidence="1">The sequence shown here is derived from an EMBL/GenBank/DDBJ whole genome shotgun (WGS) entry which is preliminary data.</text>
</comment>
<organism evidence="1 2">
    <name type="scientific">Candidatus Brocadia fulgida</name>
    <dbReference type="NCBI Taxonomy" id="380242"/>
    <lineage>
        <taxon>Bacteria</taxon>
        <taxon>Pseudomonadati</taxon>
        <taxon>Planctomycetota</taxon>
        <taxon>Candidatus Brocadiia</taxon>
        <taxon>Candidatus Brocadiales</taxon>
        <taxon>Candidatus Brocadiaceae</taxon>
        <taxon>Candidatus Brocadia</taxon>
    </lineage>
</organism>
<name>A0A0M2UU35_9BACT</name>